<dbReference type="InterPro" id="IPR036188">
    <property type="entry name" value="FAD/NAD-bd_sf"/>
</dbReference>
<dbReference type="Proteomes" id="UP000617531">
    <property type="component" value="Unassembled WGS sequence"/>
</dbReference>
<feature type="domain" description="Amine oxidase" evidence="5">
    <location>
        <begin position="11"/>
        <end position="492"/>
    </location>
</feature>
<keyword evidence="3 4" id="KW-0560">Oxidoreductase</keyword>
<dbReference type="SUPFAM" id="SSF51905">
    <property type="entry name" value="FAD/NAD(P)-binding domain"/>
    <property type="match status" value="1"/>
</dbReference>
<reference evidence="6" key="1">
    <citation type="journal article" date="2014" name="Int. J. Syst. Evol. Microbiol.">
        <title>Complete genome sequence of Corynebacterium casei LMG S-19264T (=DSM 44701T), isolated from a smear-ripened cheese.</title>
        <authorList>
            <consortium name="US DOE Joint Genome Institute (JGI-PGF)"/>
            <person name="Walter F."/>
            <person name="Albersmeier A."/>
            <person name="Kalinowski J."/>
            <person name="Ruckert C."/>
        </authorList>
    </citation>
    <scope>NUCLEOTIDE SEQUENCE</scope>
    <source>
        <strain evidence="6">CGMCC 1.16548</strain>
    </source>
</reference>
<dbReference type="Pfam" id="PF01593">
    <property type="entry name" value="Amino_oxidase"/>
    <property type="match status" value="1"/>
</dbReference>
<evidence type="ECO:0000256" key="2">
    <source>
        <dbReference type="ARBA" id="ARBA00022746"/>
    </source>
</evidence>
<dbReference type="EMBL" id="BNAI01000005">
    <property type="protein sequence ID" value="GHF21783.1"/>
    <property type="molecule type" value="Genomic_DNA"/>
</dbReference>
<keyword evidence="2 4" id="KW-0125">Carotenoid biosynthesis</keyword>
<accession>A0A8J3M5H7</accession>
<protein>
    <submittedName>
        <fullName evidence="6">Phytoene desaturase</fullName>
    </submittedName>
</protein>
<evidence type="ECO:0000313" key="7">
    <source>
        <dbReference type="Proteomes" id="UP000617531"/>
    </source>
</evidence>
<comment type="pathway">
    <text evidence="1 4">Carotenoid biosynthesis.</text>
</comment>
<comment type="caution">
    <text evidence="6">The sequence shown here is derived from an EMBL/GenBank/DDBJ whole genome shotgun (WGS) entry which is preliminary data.</text>
</comment>
<dbReference type="NCBIfam" id="TIGR02734">
    <property type="entry name" value="crtI_fam"/>
    <property type="match status" value="1"/>
</dbReference>
<dbReference type="PANTHER" id="PTHR43734">
    <property type="entry name" value="PHYTOENE DESATURASE"/>
    <property type="match status" value="1"/>
</dbReference>
<dbReference type="InterPro" id="IPR002937">
    <property type="entry name" value="Amino_oxidase"/>
</dbReference>
<dbReference type="InterPro" id="IPR014105">
    <property type="entry name" value="Carotenoid/retinoid_OxRdtase"/>
</dbReference>
<evidence type="ECO:0000256" key="3">
    <source>
        <dbReference type="ARBA" id="ARBA00023002"/>
    </source>
</evidence>
<evidence type="ECO:0000256" key="4">
    <source>
        <dbReference type="RuleBase" id="RU362075"/>
    </source>
</evidence>
<evidence type="ECO:0000256" key="1">
    <source>
        <dbReference type="ARBA" id="ARBA00004829"/>
    </source>
</evidence>
<dbReference type="PANTHER" id="PTHR43734:SF1">
    <property type="entry name" value="PHYTOENE DESATURASE"/>
    <property type="match status" value="1"/>
</dbReference>
<evidence type="ECO:0000313" key="6">
    <source>
        <dbReference type="EMBL" id="GHF21783.1"/>
    </source>
</evidence>
<dbReference type="GO" id="GO:0016491">
    <property type="term" value="F:oxidoreductase activity"/>
    <property type="evidence" value="ECO:0007669"/>
    <property type="project" value="UniProtKB-KW"/>
</dbReference>
<comment type="similarity">
    <text evidence="4">Belongs to the carotenoid/retinoid oxidoreductase family.</text>
</comment>
<dbReference type="AlphaFoldDB" id="A0A8J3M5H7"/>
<organism evidence="6 7">
    <name type="scientific">Pseudolysinimonas yzui</name>
    <dbReference type="NCBI Taxonomy" id="2708254"/>
    <lineage>
        <taxon>Bacteria</taxon>
        <taxon>Bacillati</taxon>
        <taxon>Actinomycetota</taxon>
        <taxon>Actinomycetes</taxon>
        <taxon>Micrococcales</taxon>
        <taxon>Microbacteriaceae</taxon>
        <taxon>Pseudolysinimonas</taxon>
    </lineage>
</organism>
<dbReference type="Gene3D" id="3.50.50.60">
    <property type="entry name" value="FAD/NAD(P)-binding domain"/>
    <property type="match status" value="2"/>
</dbReference>
<dbReference type="GO" id="GO:0016117">
    <property type="term" value="P:carotenoid biosynthetic process"/>
    <property type="evidence" value="ECO:0007669"/>
    <property type="project" value="UniProtKB-KW"/>
</dbReference>
<evidence type="ECO:0000259" key="5">
    <source>
        <dbReference type="Pfam" id="PF01593"/>
    </source>
</evidence>
<sequence>MSRIVIIGGGIGGLAAAALLGREGYDVVLLEQHEAFGGRAGSWEKDGFRFDTGPSWYLMPEVFDHFFRLLGTSADAELELVQLDPGYRVYAEGEDEPLDVSADVHETLATFERLERGSALRVAKYLDRAKEIYDLAKQRFLYSTFVKLAPVFRGEVLANGPRLARLLLEPLDRLVNRTVRDIRLRQVLGYPAVFLGSAPALAPSMYSLMSHLDLVDGVYYPVGGFVEVIGSIERLARSAGADLRAGVTVRRIVVTDGAATGVELADGEVLEADIVVSAADLHHTETVLLTDPETRSYPEEYWQKAVAGPSALLVYLGVEGELPQLEHHTLFFARAWAENFEAIFGDEPRVPETPSFYVCKPSGVDPSVAPDGAENVFVLVPIPADPALGHGGLDSAGDERLEALADQVIERMTEWAGIPDLATRIVLRRTVGPADFADDLNAWMGSALGPAHVLKQSAFFRPGNASKKVAGLYYVGSSTIPGIGLPMCLISAEVLVKRLRGDTTAGPLPEPLTAVTTTLAGRALG</sequence>
<name>A0A8J3M5H7_9MICO</name>
<gene>
    <name evidence="6" type="ORF">GCM10011600_23490</name>
</gene>
<dbReference type="RefSeq" id="WP_191283704.1">
    <property type="nucleotide sequence ID" value="NZ_BNAI01000005.1"/>
</dbReference>
<keyword evidence="7" id="KW-1185">Reference proteome</keyword>
<proteinExistence type="inferred from homology"/>
<reference evidence="6" key="2">
    <citation type="submission" date="2020-09" db="EMBL/GenBank/DDBJ databases">
        <authorList>
            <person name="Sun Q."/>
            <person name="Zhou Y."/>
        </authorList>
    </citation>
    <scope>NUCLEOTIDE SEQUENCE</scope>
    <source>
        <strain evidence="6">CGMCC 1.16548</strain>
    </source>
</reference>